<comment type="caution">
    <text evidence="2">The sequence shown here is derived from an EMBL/GenBank/DDBJ whole genome shotgun (WGS) entry which is preliminary data.</text>
</comment>
<protein>
    <submittedName>
        <fullName evidence="2">DUF2839 domain-containing protein</fullName>
    </submittedName>
</protein>
<keyword evidence="1" id="KW-0812">Transmembrane</keyword>
<keyword evidence="3" id="KW-1185">Reference proteome</keyword>
<dbReference type="Proteomes" id="UP000654604">
    <property type="component" value="Unassembled WGS sequence"/>
</dbReference>
<name>A0ABR9V955_9CHRO</name>
<organism evidence="2 3">
    <name type="scientific">Cyanobacterium stanieri LEGE 03274</name>
    <dbReference type="NCBI Taxonomy" id="1828756"/>
    <lineage>
        <taxon>Bacteria</taxon>
        <taxon>Bacillati</taxon>
        <taxon>Cyanobacteriota</taxon>
        <taxon>Cyanophyceae</taxon>
        <taxon>Oscillatoriophycideae</taxon>
        <taxon>Chroococcales</taxon>
        <taxon>Geminocystaceae</taxon>
        <taxon>Cyanobacterium</taxon>
    </lineage>
</organism>
<reference evidence="2 3" key="1">
    <citation type="submission" date="2020-10" db="EMBL/GenBank/DDBJ databases">
        <authorList>
            <person name="Castelo-Branco R."/>
            <person name="Eusebio N."/>
            <person name="Adriana R."/>
            <person name="Vieira A."/>
            <person name="Brugerolle De Fraissinette N."/>
            <person name="Rezende De Castro R."/>
            <person name="Schneider M.P."/>
            <person name="Vasconcelos V."/>
            <person name="Leao P.N."/>
        </authorList>
    </citation>
    <scope>NUCLEOTIDE SEQUENCE [LARGE SCALE GENOMIC DNA]</scope>
    <source>
        <strain evidence="2 3">LEGE 03274</strain>
    </source>
</reference>
<dbReference type="RefSeq" id="WP_193801622.1">
    <property type="nucleotide sequence ID" value="NZ_JADEWC010000030.1"/>
</dbReference>
<evidence type="ECO:0000313" key="2">
    <source>
        <dbReference type="EMBL" id="MBE9223384.1"/>
    </source>
</evidence>
<feature type="transmembrane region" description="Helical" evidence="1">
    <location>
        <begin position="43"/>
        <end position="67"/>
    </location>
</feature>
<dbReference type="Pfam" id="PF10999">
    <property type="entry name" value="DUF2839"/>
    <property type="match status" value="1"/>
</dbReference>
<accession>A0ABR9V955</accession>
<evidence type="ECO:0000256" key="1">
    <source>
        <dbReference type="SAM" id="Phobius"/>
    </source>
</evidence>
<keyword evidence="1" id="KW-1133">Transmembrane helix</keyword>
<dbReference type="InterPro" id="IPR021262">
    <property type="entry name" value="DUF2839"/>
</dbReference>
<dbReference type="EMBL" id="JADEWC010000030">
    <property type="protein sequence ID" value="MBE9223384.1"/>
    <property type="molecule type" value="Genomic_DNA"/>
</dbReference>
<sequence length="70" mass="7987">MGEAKRRQKNLGEDYGKEERVVSWFPLTKTQASDAYKLTTRGAWVGIISLGVTWAIIRFIGPAFGWWQVN</sequence>
<evidence type="ECO:0000313" key="3">
    <source>
        <dbReference type="Proteomes" id="UP000654604"/>
    </source>
</evidence>
<proteinExistence type="predicted"/>
<gene>
    <name evidence="2" type="ORF">IQ215_11815</name>
</gene>
<keyword evidence="1" id="KW-0472">Membrane</keyword>